<evidence type="ECO:0008006" key="6">
    <source>
        <dbReference type="Google" id="ProtNLM"/>
    </source>
</evidence>
<feature type="transmembrane region" description="Helical" evidence="3">
    <location>
        <begin position="772"/>
        <end position="795"/>
    </location>
</feature>
<keyword evidence="3" id="KW-0472">Membrane</keyword>
<dbReference type="Proteomes" id="UP001589710">
    <property type="component" value="Unassembled WGS sequence"/>
</dbReference>
<comment type="caution">
    <text evidence="4">The sequence shown here is derived from an EMBL/GenBank/DDBJ whole genome shotgun (WGS) entry which is preliminary data.</text>
</comment>
<feature type="compositionally biased region" description="Low complexity" evidence="2">
    <location>
        <begin position="10"/>
        <end position="27"/>
    </location>
</feature>
<evidence type="ECO:0000256" key="2">
    <source>
        <dbReference type="SAM" id="MobiDB-lite"/>
    </source>
</evidence>
<evidence type="ECO:0000313" key="4">
    <source>
        <dbReference type="EMBL" id="MFB9576726.1"/>
    </source>
</evidence>
<evidence type="ECO:0000256" key="3">
    <source>
        <dbReference type="SAM" id="Phobius"/>
    </source>
</evidence>
<feature type="coiled-coil region" evidence="1">
    <location>
        <begin position="510"/>
        <end position="555"/>
    </location>
</feature>
<keyword evidence="3" id="KW-0812">Transmembrane</keyword>
<feature type="compositionally biased region" description="Low complexity" evidence="2">
    <location>
        <begin position="118"/>
        <end position="129"/>
    </location>
</feature>
<keyword evidence="1" id="KW-0175">Coiled coil</keyword>
<feature type="region of interest" description="Disordered" evidence="2">
    <location>
        <begin position="91"/>
        <end position="130"/>
    </location>
</feature>
<accession>A0ABV5RHC8</accession>
<feature type="compositionally biased region" description="Basic and acidic residues" evidence="2">
    <location>
        <begin position="321"/>
        <end position="342"/>
    </location>
</feature>
<evidence type="ECO:0000313" key="5">
    <source>
        <dbReference type="Proteomes" id="UP001589710"/>
    </source>
</evidence>
<gene>
    <name evidence="4" type="ORF">ACFFTL_31725</name>
</gene>
<protein>
    <recommendedName>
        <fullName evidence="6">Chromosome partition protein Smc</fullName>
    </recommendedName>
</protein>
<sequence>MKAVPEKNPAPDTARAATPRPEAAPVDRPAPDRPVPDRRSLQRLQGAAGNAAVARLVAQRYTAPVKPSPSQAAGFRKVKADVAAKRTRIAVHAPAATESKSAQDAAVAPPDDKEAQGKAANAEKMNAAKPGEFNKQAFIDAVNKAIEAQAPKNLDDADKFSKSGKADKIKSEVDGKVTDGKEKSAKDIETTTKAAPDTSAAKDKQVTPMTPDQPPANPGAPSAADAIPAQQPAAVTDFSEGPAQNDKAMADAEVTEDQLAKGNEPEFNEALSAKKTAETDSAKAPAKGKAAEAQQLSSAKTAAAASGTQAMNALTATRAAAGKEVDGGKGDTKSKDEKKRAEVTAKLQKVYDSTKKDVEETLSGLDKKVDDKFTSGEKAARDAFTADHKRRMKAYKDKRYSGWTGKARWVKDKFAGLPQEANNLYQEARKLYVAQMQTVISSVADIIGTELGKAKARIAKGRAELKAEVDKLPADLRQFGEDAAKDFAGKFDDLEATVNEKSEQLVQDLATKYTAALNKIDEEIKKLQEANKGLIDKAKDAIVGAIKTINELKNLLLGILAKAASAIMKIIKDPIGFLGNLVKAVGAGLQLFITNIADHLKKGVVSWLLGAAVKAGLDLPQKFDLKGIIQIIGSLLGLTWANIRARVTRKGVPEQAMSAVEQSVPVAQTLAREGPAGAVKEITEEAGDLKTTILEKLTSYLIPTVIIAGITWIISLLNPASAFVRAVKGIIDIVTFIVNQGAQIVEFVNAVLDAVIAIANGGSAGVPKMVEAALAASVPLLIGFLASLLGIGGLANKVKSVFHAVARPVNRAIDKIVGFIVKAGKKLWAKLKKKDNDTKAKNEKDDSREKDSPQKKQEDLNRIVAALTPKIAKYVGSGKSRTALQSKLDTWRRQYRLTSLTVSQDGSITAKINPSITIGNVSVKDRELALLIIPALAQVEQEYFAHLLLTEDRGPVITQAIAGWTGGRANSLAKLSSFERAMVMAYFRPGAKVLAIEKSVSIFTPDSQRRSSSVGVIGRVNAVGAYAAKQKMNKKGKLVDILSVSEDLRRKSQKAYGTPLADQEIAKSLSSSEFDETVLRSRATRTTKTAQKALEVFIRAMRRNHRLVQSVETGRMHGVPSATTMRNSLVQSNTVTGLDPILGMDGPMNIMAPLAQDPEQQQKREERLGTVLIEMIKSAPTAGQSQIAGQSLISSVNMLVADGYSVNPLAEQIERYAESKISGASPSQIEHEFRLLKIGIRDMLEKTNK</sequence>
<feature type="transmembrane region" description="Helical" evidence="3">
    <location>
        <begin position="700"/>
        <end position="718"/>
    </location>
</feature>
<name>A0ABV5RHC8_9ACTN</name>
<proteinExistence type="predicted"/>
<feature type="compositionally biased region" description="Low complexity" evidence="2">
    <location>
        <begin position="219"/>
        <end position="234"/>
    </location>
</feature>
<evidence type="ECO:0000256" key="1">
    <source>
        <dbReference type="SAM" id="Coils"/>
    </source>
</evidence>
<feature type="region of interest" description="Disordered" evidence="2">
    <location>
        <begin position="834"/>
        <end position="858"/>
    </location>
</feature>
<organism evidence="4 5">
    <name type="scientific">Streptomyces yanii</name>
    <dbReference type="NCBI Taxonomy" id="78510"/>
    <lineage>
        <taxon>Bacteria</taxon>
        <taxon>Bacillati</taxon>
        <taxon>Actinomycetota</taxon>
        <taxon>Actinomycetes</taxon>
        <taxon>Kitasatosporales</taxon>
        <taxon>Streptomycetaceae</taxon>
        <taxon>Streptomyces</taxon>
    </lineage>
</organism>
<feature type="compositionally biased region" description="Low complexity" evidence="2">
    <location>
        <begin position="282"/>
        <end position="320"/>
    </location>
</feature>
<dbReference type="RefSeq" id="WP_345512569.1">
    <property type="nucleotide sequence ID" value="NZ_BAAAXD010000016.1"/>
</dbReference>
<feature type="compositionally biased region" description="Basic and acidic residues" evidence="2">
    <location>
        <begin position="29"/>
        <end position="40"/>
    </location>
</feature>
<feature type="region of interest" description="Disordered" evidence="2">
    <location>
        <begin position="1"/>
        <end position="50"/>
    </location>
</feature>
<feature type="region of interest" description="Disordered" evidence="2">
    <location>
        <begin position="149"/>
        <end position="342"/>
    </location>
</feature>
<keyword evidence="5" id="KW-1185">Reference proteome</keyword>
<feature type="compositionally biased region" description="Basic and acidic residues" evidence="2">
    <location>
        <begin position="153"/>
        <end position="190"/>
    </location>
</feature>
<dbReference type="EMBL" id="JBHMCG010000138">
    <property type="protein sequence ID" value="MFB9576726.1"/>
    <property type="molecule type" value="Genomic_DNA"/>
</dbReference>
<reference evidence="4 5" key="1">
    <citation type="submission" date="2024-09" db="EMBL/GenBank/DDBJ databases">
        <authorList>
            <person name="Sun Q."/>
            <person name="Mori K."/>
        </authorList>
    </citation>
    <scope>NUCLEOTIDE SEQUENCE [LARGE SCALE GENOMIC DNA]</scope>
    <source>
        <strain evidence="4 5">JCM 3331</strain>
    </source>
</reference>
<keyword evidence="3" id="KW-1133">Transmembrane helix</keyword>